<proteinExistence type="predicted"/>
<comment type="caution">
    <text evidence="1">The sequence shown here is derived from an EMBL/GenBank/DDBJ whole genome shotgun (WGS) entry which is preliminary data.</text>
</comment>
<gene>
    <name evidence="1" type="ORF">ALECFALPRED_000636</name>
</gene>
<dbReference type="EMBL" id="CAJPDR010000110">
    <property type="protein sequence ID" value="CAF9918288.1"/>
    <property type="molecule type" value="Genomic_DNA"/>
</dbReference>
<evidence type="ECO:0000313" key="2">
    <source>
        <dbReference type="Proteomes" id="UP000664203"/>
    </source>
</evidence>
<keyword evidence="2" id="KW-1185">Reference proteome</keyword>
<accession>A0A8H3F5Y9</accession>
<dbReference type="AlphaFoldDB" id="A0A8H3F5Y9"/>
<evidence type="ECO:0000313" key="1">
    <source>
        <dbReference type="EMBL" id="CAF9918288.1"/>
    </source>
</evidence>
<dbReference type="Proteomes" id="UP000664203">
    <property type="component" value="Unassembled WGS sequence"/>
</dbReference>
<organism evidence="1 2">
    <name type="scientific">Alectoria fallacina</name>
    <dbReference type="NCBI Taxonomy" id="1903189"/>
    <lineage>
        <taxon>Eukaryota</taxon>
        <taxon>Fungi</taxon>
        <taxon>Dikarya</taxon>
        <taxon>Ascomycota</taxon>
        <taxon>Pezizomycotina</taxon>
        <taxon>Lecanoromycetes</taxon>
        <taxon>OSLEUM clade</taxon>
        <taxon>Lecanoromycetidae</taxon>
        <taxon>Lecanorales</taxon>
        <taxon>Lecanorineae</taxon>
        <taxon>Parmeliaceae</taxon>
        <taxon>Alectoria</taxon>
    </lineage>
</organism>
<reference evidence="1" key="1">
    <citation type="submission" date="2021-03" db="EMBL/GenBank/DDBJ databases">
        <authorList>
            <person name="Tagirdzhanova G."/>
        </authorList>
    </citation>
    <scope>NUCLEOTIDE SEQUENCE</scope>
</reference>
<sequence length="158" mass="17728">MASWVLARCCFFRKGGMVTKGLKNTIDAITADPSVEIFPDPPLRKMTDRYLLTYSPLPLHIWNFMESEDDDFNPGNNEPDVGRAICKSLWGTKRAAPEGSPAQVELQRRYEYLWDGVGRMVHDADDNWWDGPSRSGISSSVSRLALNETVGDDDATVM</sequence>
<protein>
    <submittedName>
        <fullName evidence="1">Uncharacterized protein</fullName>
    </submittedName>
</protein>
<name>A0A8H3F5Y9_9LECA</name>